<keyword evidence="3" id="KW-0012">Acyltransferase</keyword>
<dbReference type="PANTHER" id="PTHR31623">
    <property type="entry name" value="F21J9.9"/>
    <property type="match status" value="1"/>
</dbReference>
<dbReference type="GO" id="GO:0016746">
    <property type="term" value="F:acyltransferase activity"/>
    <property type="evidence" value="ECO:0007669"/>
    <property type="project" value="UniProtKB-KW"/>
</dbReference>
<organism evidence="4 5">
    <name type="scientific">Linum trigynum</name>
    <dbReference type="NCBI Taxonomy" id="586398"/>
    <lineage>
        <taxon>Eukaryota</taxon>
        <taxon>Viridiplantae</taxon>
        <taxon>Streptophyta</taxon>
        <taxon>Embryophyta</taxon>
        <taxon>Tracheophyta</taxon>
        <taxon>Spermatophyta</taxon>
        <taxon>Magnoliopsida</taxon>
        <taxon>eudicotyledons</taxon>
        <taxon>Gunneridae</taxon>
        <taxon>Pentapetalae</taxon>
        <taxon>rosids</taxon>
        <taxon>fabids</taxon>
        <taxon>Malpighiales</taxon>
        <taxon>Linaceae</taxon>
        <taxon>Linum</taxon>
    </lineage>
</organism>
<dbReference type="Proteomes" id="UP001497516">
    <property type="component" value="Chromosome 3"/>
</dbReference>
<dbReference type="Gene3D" id="3.30.559.10">
    <property type="entry name" value="Chloramphenicol acetyltransferase-like domain"/>
    <property type="match status" value="1"/>
</dbReference>
<accession>A0AAV2DHG0</accession>
<keyword evidence="2" id="KW-0808">Transferase</keyword>
<evidence type="ECO:0000256" key="2">
    <source>
        <dbReference type="ARBA" id="ARBA00022679"/>
    </source>
</evidence>
<reference evidence="4 5" key="1">
    <citation type="submission" date="2024-04" db="EMBL/GenBank/DDBJ databases">
        <authorList>
            <person name="Fracassetti M."/>
        </authorList>
    </citation>
    <scope>NUCLEOTIDE SEQUENCE [LARGE SCALE GENOMIC DNA]</scope>
</reference>
<evidence type="ECO:0000313" key="5">
    <source>
        <dbReference type="Proteomes" id="UP001497516"/>
    </source>
</evidence>
<gene>
    <name evidence="4" type="ORF">LTRI10_LOCUS15231</name>
</gene>
<dbReference type="Pfam" id="PF02458">
    <property type="entry name" value="Transferase"/>
    <property type="match status" value="1"/>
</dbReference>
<name>A0AAV2DHG0_9ROSI</name>
<dbReference type="AlphaFoldDB" id="A0AAV2DHG0"/>
<evidence type="ECO:0000256" key="1">
    <source>
        <dbReference type="ARBA" id="ARBA00009861"/>
    </source>
</evidence>
<comment type="similarity">
    <text evidence="1">Belongs to the plant acyltransferase family.</text>
</comment>
<proteinExistence type="inferred from homology"/>
<evidence type="ECO:0000313" key="4">
    <source>
        <dbReference type="EMBL" id="CAL1373293.1"/>
    </source>
</evidence>
<dbReference type="PANTHER" id="PTHR31623:SF110">
    <property type="entry name" value="VINORINE SYNTHASE-LIKE"/>
    <property type="match status" value="1"/>
</dbReference>
<sequence length="177" mass="19462">MGSLVGRGRAAAGRLMEVVVTSVESVKPRAVVDQFRTMQQPFKLSLLDQLMSPHYTSMVFFYPAAAKHGHNKTTDHHYVSAAADELKASLSKALNPFYPLAGRVRDNLVIDDFHAGVPFFEARARGLTLSEFLSPPKLDLLSDLVALEPFRLLTTDQVNGGDDVPQLAVKVRAYVHS</sequence>
<dbReference type="InterPro" id="IPR023213">
    <property type="entry name" value="CAT-like_dom_sf"/>
</dbReference>
<dbReference type="EMBL" id="OZ034816">
    <property type="protein sequence ID" value="CAL1373293.1"/>
    <property type="molecule type" value="Genomic_DNA"/>
</dbReference>
<protein>
    <submittedName>
        <fullName evidence="4">Uncharacterized protein</fullName>
    </submittedName>
</protein>
<evidence type="ECO:0000256" key="3">
    <source>
        <dbReference type="ARBA" id="ARBA00023315"/>
    </source>
</evidence>
<keyword evidence="5" id="KW-1185">Reference proteome</keyword>